<dbReference type="AlphaFoldDB" id="A0A9N9ATZ1"/>
<sequence>MVGYFLSSVLPKKKLELAAKGLALACGLVLNSITPRLKLVMSNNTYKFLR</sequence>
<evidence type="ECO:0000313" key="2">
    <source>
        <dbReference type="Proteomes" id="UP000789342"/>
    </source>
</evidence>
<accession>A0A9N9ATZ1</accession>
<evidence type="ECO:0000313" key="1">
    <source>
        <dbReference type="EMBL" id="CAG8543196.1"/>
    </source>
</evidence>
<organism evidence="1 2">
    <name type="scientific">Acaulospora morrowiae</name>
    <dbReference type="NCBI Taxonomy" id="94023"/>
    <lineage>
        <taxon>Eukaryota</taxon>
        <taxon>Fungi</taxon>
        <taxon>Fungi incertae sedis</taxon>
        <taxon>Mucoromycota</taxon>
        <taxon>Glomeromycotina</taxon>
        <taxon>Glomeromycetes</taxon>
        <taxon>Diversisporales</taxon>
        <taxon>Acaulosporaceae</taxon>
        <taxon>Acaulospora</taxon>
    </lineage>
</organism>
<dbReference type="Proteomes" id="UP000789342">
    <property type="component" value="Unassembled WGS sequence"/>
</dbReference>
<protein>
    <submittedName>
        <fullName evidence="1">5647_t:CDS:1</fullName>
    </submittedName>
</protein>
<proteinExistence type="predicted"/>
<comment type="caution">
    <text evidence="1">The sequence shown here is derived from an EMBL/GenBank/DDBJ whole genome shotgun (WGS) entry which is preliminary data.</text>
</comment>
<keyword evidence="2" id="KW-1185">Reference proteome</keyword>
<reference evidence="1" key="1">
    <citation type="submission" date="2021-06" db="EMBL/GenBank/DDBJ databases">
        <authorList>
            <person name="Kallberg Y."/>
            <person name="Tangrot J."/>
            <person name="Rosling A."/>
        </authorList>
    </citation>
    <scope>NUCLEOTIDE SEQUENCE</scope>
    <source>
        <strain evidence="1">CL551</strain>
    </source>
</reference>
<dbReference type="EMBL" id="CAJVPV010003097">
    <property type="protein sequence ID" value="CAG8543196.1"/>
    <property type="molecule type" value="Genomic_DNA"/>
</dbReference>
<name>A0A9N9ATZ1_9GLOM</name>
<gene>
    <name evidence="1" type="ORF">AMORRO_LOCUS5226</name>
</gene>